<organism evidence="2 3">
    <name type="scientific">Saccharopolyspora shandongensis</name>
    <dbReference type="NCBI Taxonomy" id="418495"/>
    <lineage>
        <taxon>Bacteria</taxon>
        <taxon>Bacillati</taxon>
        <taxon>Actinomycetota</taxon>
        <taxon>Actinomycetes</taxon>
        <taxon>Pseudonocardiales</taxon>
        <taxon>Pseudonocardiaceae</taxon>
        <taxon>Saccharopolyspora</taxon>
    </lineage>
</organism>
<feature type="region of interest" description="Disordered" evidence="1">
    <location>
        <begin position="1"/>
        <end position="26"/>
    </location>
</feature>
<proteinExistence type="predicted"/>
<name>A0A1H2WTL6_9PSEU</name>
<evidence type="ECO:0000256" key="1">
    <source>
        <dbReference type="SAM" id="MobiDB-lite"/>
    </source>
</evidence>
<dbReference type="AlphaFoldDB" id="A0A1H2WTL6"/>
<evidence type="ECO:0000313" key="2">
    <source>
        <dbReference type="EMBL" id="SDW83299.1"/>
    </source>
</evidence>
<dbReference type="EMBL" id="FNOK01000005">
    <property type="protein sequence ID" value="SDW83299.1"/>
    <property type="molecule type" value="Genomic_DNA"/>
</dbReference>
<gene>
    <name evidence="2" type="ORF">SAMN05216215_1005259</name>
</gene>
<evidence type="ECO:0000313" key="3">
    <source>
        <dbReference type="Proteomes" id="UP000199529"/>
    </source>
</evidence>
<accession>A0A1H2WTL6</accession>
<reference evidence="3" key="1">
    <citation type="submission" date="2016-10" db="EMBL/GenBank/DDBJ databases">
        <authorList>
            <person name="Varghese N."/>
            <person name="Submissions S."/>
        </authorList>
    </citation>
    <scope>NUCLEOTIDE SEQUENCE [LARGE SCALE GENOMIC DNA]</scope>
    <source>
        <strain evidence="3">CGMCC 4.3530</strain>
    </source>
</reference>
<keyword evidence="3" id="KW-1185">Reference proteome</keyword>
<dbReference type="RefSeq" id="WP_177226342.1">
    <property type="nucleotide sequence ID" value="NZ_FNOK01000005.1"/>
</dbReference>
<dbReference type="Proteomes" id="UP000199529">
    <property type="component" value="Unassembled WGS sequence"/>
</dbReference>
<sequence length="48" mass="5583">MRKRVTQPADHMSHSGSAGERWNTFRPADKQRLARYLDEQVGAFRPAR</sequence>
<dbReference type="STRING" id="418495.SAMN05216215_1005259"/>
<protein>
    <submittedName>
        <fullName evidence="2">Uncharacterized protein</fullName>
    </submittedName>
</protein>